<keyword evidence="3" id="KW-1185">Reference proteome</keyword>
<sequence length="95" mass="10032">MFIRPLLAAALLAAGAVPALAQNQGGLVIKTDDLNLNSAAGRATLERRVDGAQSQICRNATATGSRSRAAQEQKACRAEVRRQFEAQFAGQHDNG</sequence>
<dbReference type="KEGG" id="ngf:FRF71_06015"/>
<dbReference type="RefSeq" id="WP_147089704.1">
    <property type="nucleotide sequence ID" value="NZ_BAABJD010000001.1"/>
</dbReference>
<keyword evidence="1" id="KW-0732">Signal</keyword>
<gene>
    <name evidence="2" type="ORF">FRF71_06015</name>
</gene>
<dbReference type="NCBIfam" id="TIGR04433">
    <property type="entry name" value="UrcA_uranyl"/>
    <property type="match status" value="1"/>
</dbReference>
<evidence type="ECO:0000313" key="3">
    <source>
        <dbReference type="Proteomes" id="UP000321172"/>
    </source>
</evidence>
<feature type="signal peptide" evidence="1">
    <location>
        <begin position="1"/>
        <end position="21"/>
    </location>
</feature>
<feature type="chain" id="PRO_5023069852" evidence="1">
    <location>
        <begin position="22"/>
        <end position="95"/>
    </location>
</feature>
<evidence type="ECO:0000313" key="2">
    <source>
        <dbReference type="EMBL" id="QEA15726.1"/>
    </source>
</evidence>
<dbReference type="Proteomes" id="UP000321172">
    <property type="component" value="Chromosome"/>
</dbReference>
<dbReference type="InterPro" id="IPR030972">
    <property type="entry name" value="UrcA_uranyl"/>
</dbReference>
<accession>A0A5B8S2H7</accession>
<proteinExistence type="predicted"/>
<reference evidence="2 3" key="1">
    <citation type="journal article" date="2013" name="J. Microbiol. Biotechnol.">
        <title>Novosphingobium ginsenosidimutans sp. nov., with the ability to convert ginsenoside.</title>
        <authorList>
            <person name="Kim J.K."/>
            <person name="He D."/>
            <person name="Liu Q.M."/>
            <person name="Park H.Y."/>
            <person name="Jung M.S."/>
            <person name="Yoon M.H."/>
            <person name="Kim S.C."/>
            <person name="Im W.T."/>
        </authorList>
    </citation>
    <scope>NUCLEOTIDE SEQUENCE [LARGE SCALE GENOMIC DNA]</scope>
    <source>
        <strain evidence="2 3">FW-6</strain>
    </source>
</reference>
<evidence type="ECO:0000256" key="1">
    <source>
        <dbReference type="SAM" id="SignalP"/>
    </source>
</evidence>
<name>A0A5B8S2H7_9SPHN</name>
<dbReference type="AlphaFoldDB" id="A0A5B8S2H7"/>
<organism evidence="2 3">
    <name type="scientific">Novosphingobium ginsenosidimutans</name>
    <dbReference type="NCBI Taxonomy" id="1176536"/>
    <lineage>
        <taxon>Bacteria</taxon>
        <taxon>Pseudomonadati</taxon>
        <taxon>Pseudomonadota</taxon>
        <taxon>Alphaproteobacteria</taxon>
        <taxon>Sphingomonadales</taxon>
        <taxon>Sphingomonadaceae</taxon>
        <taxon>Novosphingobium</taxon>
    </lineage>
</organism>
<dbReference type="EMBL" id="CP042345">
    <property type="protein sequence ID" value="QEA15726.1"/>
    <property type="molecule type" value="Genomic_DNA"/>
</dbReference>
<protein>
    <submittedName>
        <fullName evidence="2">UrcA family protein</fullName>
    </submittedName>
</protein>